<sequence length="255" mass="28831">MKLHANVEGNGFPLFILHGFLGMGDNWKTLGKEYADAGFQVHLIDQRNHGRSPHSSEFNYTVLAEDVKQYAEDNQISKFSIIGHSMGGKTAMQLACQHPELIEKLVVADIAPKYYEPHHQQILEGLTRLEEAEISSRKEADQLLSEFISEQGIRMFLLKNLNRKEKNAYGLRVNLSALKQNIEEVGKALAEDAHFNGETLFLKGSKSNYITDEDKKIIHQHFPEAKIESIQGAGHWLHAEKKDAFFEASISFLKA</sequence>
<dbReference type="Proteomes" id="UP000599179">
    <property type="component" value="Unassembled WGS sequence"/>
</dbReference>
<organism evidence="3 4">
    <name type="scientific">Psychroflexus planctonicus</name>
    <dbReference type="NCBI Taxonomy" id="1526575"/>
    <lineage>
        <taxon>Bacteria</taxon>
        <taxon>Pseudomonadati</taxon>
        <taxon>Bacteroidota</taxon>
        <taxon>Flavobacteriia</taxon>
        <taxon>Flavobacteriales</taxon>
        <taxon>Flavobacteriaceae</taxon>
        <taxon>Psychroflexus</taxon>
    </lineage>
</organism>
<dbReference type="PANTHER" id="PTHR46118">
    <property type="entry name" value="PROTEIN ABHD11"/>
    <property type="match status" value="1"/>
</dbReference>
<comment type="caution">
    <text evidence="3">The sequence shown here is derived from an EMBL/GenBank/DDBJ whole genome shotgun (WGS) entry which is preliminary data.</text>
</comment>
<name>A0ABQ1SHC7_9FLAO</name>
<dbReference type="Pfam" id="PF00561">
    <property type="entry name" value="Abhydrolase_1"/>
    <property type="match status" value="1"/>
</dbReference>
<dbReference type="InterPro" id="IPR029058">
    <property type="entry name" value="AB_hydrolase_fold"/>
</dbReference>
<feature type="domain" description="AB hydrolase-1" evidence="2">
    <location>
        <begin position="13"/>
        <end position="241"/>
    </location>
</feature>
<accession>A0ABQ1SHC7</accession>
<keyword evidence="4" id="KW-1185">Reference proteome</keyword>
<dbReference type="PRINTS" id="PR00111">
    <property type="entry name" value="ABHYDROLASE"/>
</dbReference>
<evidence type="ECO:0000313" key="4">
    <source>
        <dbReference type="Proteomes" id="UP000599179"/>
    </source>
</evidence>
<dbReference type="RefSeq" id="WP_188458847.1">
    <property type="nucleotide sequence ID" value="NZ_BMGM01000007.1"/>
</dbReference>
<evidence type="ECO:0000259" key="2">
    <source>
        <dbReference type="Pfam" id="PF00561"/>
    </source>
</evidence>
<keyword evidence="1 3" id="KW-0378">Hydrolase</keyword>
<dbReference type="PANTHER" id="PTHR46118:SF4">
    <property type="entry name" value="PROTEIN ABHD11"/>
    <property type="match status" value="1"/>
</dbReference>
<reference evidence="4" key="1">
    <citation type="journal article" date="2019" name="Int. J. Syst. Evol. Microbiol.">
        <title>The Global Catalogue of Microorganisms (GCM) 10K type strain sequencing project: providing services to taxonomists for standard genome sequencing and annotation.</title>
        <authorList>
            <consortium name="The Broad Institute Genomics Platform"/>
            <consortium name="The Broad Institute Genome Sequencing Center for Infectious Disease"/>
            <person name="Wu L."/>
            <person name="Ma J."/>
        </authorList>
    </citation>
    <scope>NUCLEOTIDE SEQUENCE [LARGE SCALE GENOMIC DNA]</scope>
    <source>
        <strain evidence="4">CGMCC 1.12931</strain>
    </source>
</reference>
<dbReference type="Gene3D" id="3.40.50.1820">
    <property type="entry name" value="alpha/beta hydrolase"/>
    <property type="match status" value="1"/>
</dbReference>
<protein>
    <submittedName>
        <fullName evidence="3">Alpha/beta hydrolase</fullName>
    </submittedName>
</protein>
<evidence type="ECO:0000256" key="1">
    <source>
        <dbReference type="ARBA" id="ARBA00022801"/>
    </source>
</evidence>
<dbReference type="SUPFAM" id="SSF53474">
    <property type="entry name" value="alpha/beta-Hydrolases"/>
    <property type="match status" value="1"/>
</dbReference>
<gene>
    <name evidence="3" type="ORF">GCM10010832_18740</name>
</gene>
<dbReference type="GO" id="GO:0016787">
    <property type="term" value="F:hydrolase activity"/>
    <property type="evidence" value="ECO:0007669"/>
    <property type="project" value="UniProtKB-KW"/>
</dbReference>
<proteinExistence type="predicted"/>
<dbReference type="InterPro" id="IPR000073">
    <property type="entry name" value="AB_hydrolase_1"/>
</dbReference>
<dbReference type="EMBL" id="BMGM01000007">
    <property type="protein sequence ID" value="GGE38722.1"/>
    <property type="molecule type" value="Genomic_DNA"/>
</dbReference>
<evidence type="ECO:0000313" key="3">
    <source>
        <dbReference type="EMBL" id="GGE38722.1"/>
    </source>
</evidence>